<proteinExistence type="predicted"/>
<evidence type="ECO:0000313" key="1">
    <source>
        <dbReference type="EMBL" id="KIM29623.1"/>
    </source>
</evidence>
<protein>
    <submittedName>
        <fullName evidence="1">Uncharacterized protein</fullName>
    </submittedName>
</protein>
<dbReference type="Proteomes" id="UP000054097">
    <property type="component" value="Unassembled WGS sequence"/>
</dbReference>
<dbReference type="EMBL" id="KN824288">
    <property type="protein sequence ID" value="KIM29623.1"/>
    <property type="molecule type" value="Genomic_DNA"/>
</dbReference>
<dbReference type="OrthoDB" id="434647at2759"/>
<feature type="non-terminal residue" evidence="1">
    <location>
        <position position="136"/>
    </location>
</feature>
<sequence>MQLGYTVLNLALIWVNTYATFKTLDRKSAGKRSSSSRFQQRNKRDMKSCLSVWVVWVCWKYLEGVVDTTIGIFIPFLHEIKCLFILLLILTRPWGAEPLVLNVLRPTIRPYTGIIDACLHWLELGGDFAFLLLSLP</sequence>
<dbReference type="InterPro" id="IPR004345">
    <property type="entry name" value="TB2_DP1_HVA22"/>
</dbReference>
<dbReference type="HOGENOM" id="CLU_107208_0_0_1"/>
<reference evidence="1 2" key="1">
    <citation type="submission" date="2014-04" db="EMBL/GenBank/DDBJ databases">
        <authorList>
            <consortium name="DOE Joint Genome Institute"/>
            <person name="Kuo A."/>
            <person name="Zuccaro A."/>
            <person name="Kohler A."/>
            <person name="Nagy L.G."/>
            <person name="Floudas D."/>
            <person name="Copeland A."/>
            <person name="Barry K.W."/>
            <person name="Cichocki N."/>
            <person name="Veneault-Fourrey C."/>
            <person name="LaButti K."/>
            <person name="Lindquist E.A."/>
            <person name="Lipzen A."/>
            <person name="Lundell T."/>
            <person name="Morin E."/>
            <person name="Murat C."/>
            <person name="Sun H."/>
            <person name="Tunlid A."/>
            <person name="Henrissat B."/>
            <person name="Grigoriev I.V."/>
            <person name="Hibbett D.S."/>
            <person name="Martin F."/>
            <person name="Nordberg H.P."/>
            <person name="Cantor M.N."/>
            <person name="Hua S.X."/>
        </authorList>
    </citation>
    <scope>NUCLEOTIDE SEQUENCE [LARGE SCALE GENOMIC DNA]</scope>
    <source>
        <strain evidence="1 2">MAFF 305830</strain>
    </source>
</reference>
<dbReference type="Pfam" id="PF03134">
    <property type="entry name" value="TB2_DP1_HVA22"/>
    <property type="match status" value="1"/>
</dbReference>
<name>A0A0C2WU14_SERVB</name>
<keyword evidence="2" id="KW-1185">Reference proteome</keyword>
<evidence type="ECO:0000313" key="2">
    <source>
        <dbReference type="Proteomes" id="UP000054097"/>
    </source>
</evidence>
<reference evidence="2" key="2">
    <citation type="submission" date="2015-01" db="EMBL/GenBank/DDBJ databases">
        <title>Evolutionary Origins and Diversification of the Mycorrhizal Mutualists.</title>
        <authorList>
            <consortium name="DOE Joint Genome Institute"/>
            <consortium name="Mycorrhizal Genomics Consortium"/>
            <person name="Kohler A."/>
            <person name="Kuo A."/>
            <person name="Nagy L.G."/>
            <person name="Floudas D."/>
            <person name="Copeland A."/>
            <person name="Barry K.W."/>
            <person name="Cichocki N."/>
            <person name="Veneault-Fourrey C."/>
            <person name="LaButti K."/>
            <person name="Lindquist E.A."/>
            <person name="Lipzen A."/>
            <person name="Lundell T."/>
            <person name="Morin E."/>
            <person name="Murat C."/>
            <person name="Riley R."/>
            <person name="Ohm R."/>
            <person name="Sun H."/>
            <person name="Tunlid A."/>
            <person name="Henrissat B."/>
            <person name="Grigoriev I.V."/>
            <person name="Hibbett D.S."/>
            <person name="Martin F."/>
        </authorList>
    </citation>
    <scope>NUCLEOTIDE SEQUENCE [LARGE SCALE GENOMIC DNA]</scope>
    <source>
        <strain evidence="2">MAFF 305830</strain>
    </source>
</reference>
<dbReference type="AlphaFoldDB" id="A0A0C2WU14"/>
<organism evidence="1 2">
    <name type="scientific">Serendipita vermifera MAFF 305830</name>
    <dbReference type="NCBI Taxonomy" id="933852"/>
    <lineage>
        <taxon>Eukaryota</taxon>
        <taxon>Fungi</taxon>
        <taxon>Dikarya</taxon>
        <taxon>Basidiomycota</taxon>
        <taxon>Agaricomycotina</taxon>
        <taxon>Agaricomycetes</taxon>
        <taxon>Sebacinales</taxon>
        <taxon>Serendipitaceae</taxon>
        <taxon>Serendipita</taxon>
    </lineage>
</organism>
<gene>
    <name evidence="1" type="ORF">M408DRAFT_34679</name>
</gene>
<accession>A0A0C2WU14</accession>